<keyword evidence="2" id="KW-1185">Reference proteome</keyword>
<reference evidence="1 2" key="1">
    <citation type="submission" date="2019-06" db="EMBL/GenBank/DDBJ databases">
        <title>Whole genome shotgun sequence of Glutamicibacter uratoxydans NBRC 15515.</title>
        <authorList>
            <person name="Hosoyama A."/>
            <person name="Uohara A."/>
            <person name="Ohji S."/>
            <person name="Ichikawa N."/>
        </authorList>
    </citation>
    <scope>NUCLEOTIDE SEQUENCE [LARGE SCALE GENOMIC DNA]</scope>
    <source>
        <strain evidence="1 2">NBRC 15515</strain>
    </source>
</reference>
<proteinExistence type="predicted"/>
<dbReference type="EMBL" id="BJNY01000013">
    <property type="protein sequence ID" value="GED06918.1"/>
    <property type="molecule type" value="Genomic_DNA"/>
</dbReference>
<sequence length="84" mass="9050">MEISISTASGEKLLDTKAAMEDNGAFEYSYRIPKSAKPGVLAVSAAPADVDWCDDTGTNNRLKNQSDIDRTSCMLPVKQIAIVD</sequence>
<comment type="caution">
    <text evidence="1">The sequence shown here is derived from an EMBL/GenBank/DDBJ whole genome shotgun (WGS) entry which is preliminary data.</text>
</comment>
<organism evidence="1 2">
    <name type="scientific">Glutamicibacter uratoxydans</name>
    <name type="common">Arthrobacter uratoxydans</name>
    <dbReference type="NCBI Taxonomy" id="43667"/>
    <lineage>
        <taxon>Bacteria</taxon>
        <taxon>Bacillati</taxon>
        <taxon>Actinomycetota</taxon>
        <taxon>Actinomycetes</taxon>
        <taxon>Micrococcales</taxon>
        <taxon>Micrococcaceae</taxon>
        <taxon>Glutamicibacter</taxon>
    </lineage>
</organism>
<evidence type="ECO:0000313" key="1">
    <source>
        <dbReference type="EMBL" id="GED06918.1"/>
    </source>
</evidence>
<gene>
    <name evidence="1" type="ORF">AUR04nite_24500</name>
</gene>
<name>A0A4Y4DU94_GLUUR</name>
<protein>
    <submittedName>
        <fullName evidence="1">Uncharacterized protein</fullName>
    </submittedName>
</protein>
<dbReference type="Proteomes" id="UP000316612">
    <property type="component" value="Unassembled WGS sequence"/>
</dbReference>
<dbReference type="AlphaFoldDB" id="A0A4Y4DU94"/>
<accession>A0A4Y4DU94</accession>
<evidence type="ECO:0000313" key="2">
    <source>
        <dbReference type="Proteomes" id="UP000316612"/>
    </source>
</evidence>